<dbReference type="OrthoDB" id="1738954at2759"/>
<dbReference type="AlphaFoldDB" id="A0A7M5XHV0"/>
<dbReference type="GO" id="GO:0005874">
    <property type="term" value="C:microtubule"/>
    <property type="evidence" value="ECO:0007669"/>
    <property type="project" value="TreeGrafter"/>
</dbReference>
<feature type="compositionally biased region" description="Low complexity" evidence="1">
    <location>
        <begin position="460"/>
        <end position="476"/>
    </location>
</feature>
<feature type="region of interest" description="Disordered" evidence="1">
    <location>
        <begin position="358"/>
        <end position="633"/>
    </location>
</feature>
<reference evidence="3" key="1">
    <citation type="submission" date="2021-01" db="UniProtKB">
        <authorList>
            <consortium name="EnsemblMetazoa"/>
        </authorList>
    </citation>
    <scope>IDENTIFICATION</scope>
</reference>
<dbReference type="Pfam" id="PF03607">
    <property type="entry name" value="DCX"/>
    <property type="match status" value="2"/>
</dbReference>
<dbReference type="PANTHER" id="PTHR23004">
    <property type="entry name" value="DOUBLECORTIN DOMAIN CONTAINING 2"/>
    <property type="match status" value="1"/>
</dbReference>
<feature type="compositionally biased region" description="Basic and acidic residues" evidence="1">
    <location>
        <begin position="419"/>
        <end position="437"/>
    </location>
</feature>
<accession>A0A7M5XHV0</accession>
<dbReference type="InterPro" id="IPR036572">
    <property type="entry name" value="Doublecortin_dom_sf"/>
</dbReference>
<organism evidence="3 4">
    <name type="scientific">Clytia hemisphaerica</name>
    <dbReference type="NCBI Taxonomy" id="252671"/>
    <lineage>
        <taxon>Eukaryota</taxon>
        <taxon>Metazoa</taxon>
        <taxon>Cnidaria</taxon>
        <taxon>Hydrozoa</taxon>
        <taxon>Hydroidolina</taxon>
        <taxon>Leptothecata</taxon>
        <taxon>Obeliida</taxon>
        <taxon>Clytiidae</taxon>
        <taxon>Clytia</taxon>
    </lineage>
</organism>
<proteinExistence type="predicted"/>
<feature type="compositionally biased region" description="Acidic residues" evidence="1">
    <location>
        <begin position="550"/>
        <end position="560"/>
    </location>
</feature>
<dbReference type="GO" id="GO:0035556">
    <property type="term" value="P:intracellular signal transduction"/>
    <property type="evidence" value="ECO:0007669"/>
    <property type="project" value="InterPro"/>
</dbReference>
<keyword evidence="4" id="KW-1185">Reference proteome</keyword>
<feature type="domain" description="Doublecortin" evidence="2">
    <location>
        <begin position="136"/>
        <end position="217"/>
    </location>
</feature>
<dbReference type="EnsemblMetazoa" id="CLYHEMT023786.1">
    <property type="protein sequence ID" value="CLYHEMP023786.1"/>
    <property type="gene ID" value="CLYHEMG023786"/>
</dbReference>
<evidence type="ECO:0000313" key="4">
    <source>
        <dbReference type="Proteomes" id="UP000594262"/>
    </source>
</evidence>
<feature type="compositionally biased region" description="Polar residues" evidence="1">
    <location>
        <begin position="567"/>
        <end position="579"/>
    </location>
</feature>
<feature type="region of interest" description="Disordered" evidence="1">
    <location>
        <begin position="218"/>
        <end position="271"/>
    </location>
</feature>
<evidence type="ECO:0000259" key="2">
    <source>
        <dbReference type="PROSITE" id="PS50309"/>
    </source>
</evidence>
<feature type="domain" description="Doublecortin" evidence="2">
    <location>
        <begin position="15"/>
        <end position="98"/>
    </location>
</feature>
<dbReference type="Proteomes" id="UP000594262">
    <property type="component" value="Unplaced"/>
</dbReference>
<feature type="compositionally biased region" description="Basic and acidic residues" evidence="1">
    <location>
        <begin position="380"/>
        <end position="412"/>
    </location>
</feature>
<dbReference type="PANTHER" id="PTHR23004:SF11">
    <property type="entry name" value="PROTEIN RPI-1"/>
    <property type="match status" value="1"/>
</dbReference>
<dbReference type="InterPro" id="IPR003533">
    <property type="entry name" value="Doublecortin_dom"/>
</dbReference>
<dbReference type="GeneID" id="136798292"/>
<protein>
    <recommendedName>
        <fullName evidence="2">Doublecortin domain-containing protein</fullName>
    </recommendedName>
</protein>
<dbReference type="SUPFAM" id="SSF89837">
    <property type="entry name" value="Doublecortin (DC)"/>
    <property type="match status" value="2"/>
</dbReference>
<feature type="compositionally biased region" description="Basic and acidic residues" evidence="1">
    <location>
        <begin position="581"/>
        <end position="598"/>
    </location>
</feature>
<dbReference type="GO" id="GO:0005815">
    <property type="term" value="C:microtubule organizing center"/>
    <property type="evidence" value="ECO:0007669"/>
    <property type="project" value="TreeGrafter"/>
</dbReference>
<name>A0A7M5XHV0_9CNID</name>
<dbReference type="RefSeq" id="XP_066910983.1">
    <property type="nucleotide sequence ID" value="XM_067054882.1"/>
</dbReference>
<dbReference type="Gene3D" id="3.10.20.230">
    <property type="entry name" value="Doublecortin domain"/>
    <property type="match status" value="2"/>
</dbReference>
<dbReference type="SMART" id="SM00537">
    <property type="entry name" value="DCX"/>
    <property type="match status" value="2"/>
</dbReference>
<feature type="compositionally biased region" description="Acidic residues" evidence="1">
    <location>
        <begin position="602"/>
        <end position="624"/>
    </location>
</feature>
<feature type="compositionally biased region" description="Polar residues" evidence="1">
    <location>
        <begin position="257"/>
        <end position="271"/>
    </location>
</feature>
<feature type="region of interest" description="Disordered" evidence="1">
    <location>
        <begin position="95"/>
        <end position="117"/>
    </location>
</feature>
<dbReference type="PROSITE" id="PS50309">
    <property type="entry name" value="DC"/>
    <property type="match status" value="2"/>
</dbReference>
<sequence>MKADNKYYEKTMAAMNITICPNGDQYVRKRLVLNRKRIPNLEVLLDNATQLIGARNCVRLLRTPNHGTRVRDLDSVVDGGLYVAIVGPSEKLKKLEYNGSSNPQPKQTHDGGKRKPKIIAQGRAFQEGLAEASRYRIIYVYPNGGDKRTKILLDKRLLYSLEKVLQYISDKLRMRTGAVRSIYSTDGHLIKDVASIQNNSTYVAVGFGQRLVRTSYDGSNKTELLTPRRPVQNKFSGSDSSRKKFGKKTQSKEQHNKSPTKSSADTTTNLSSIIDDENDKIDTIDDSIDKLSDRLDDTVNESNDFVKNTYTLERLDEFKPSTEIDRTRDIIEEDVQSIKREGTFDKVDNTDIEQDSIDIEKQSKKTKKKSKAFGSSFDKALAKAERSSTIDSVKSTKQDENEREKSIEIDTKNRKKPENKKTSPKEKGGKITIEKSKNEKKKKSSKKVKEITPIPKSPDVSSKSPEIPSKSPVPRSKSPETGDEEPISRSRRASSIRSNPTDSLDDTTVMKSPENISKSPENLRKSPENPRKSPESVTISPEVSPISDVEISESDDEENEKVDNQKSDSPTLFQASGGQSEKAKAVTESKDTKTEKTIDMVPAEEVDEEIESESESENEDEGENNGDGRKKSK</sequence>
<evidence type="ECO:0000256" key="1">
    <source>
        <dbReference type="SAM" id="MobiDB-lite"/>
    </source>
</evidence>
<feature type="compositionally biased region" description="Basic and acidic residues" evidence="1">
    <location>
        <begin position="521"/>
        <end position="534"/>
    </location>
</feature>
<evidence type="ECO:0000313" key="3">
    <source>
        <dbReference type="EnsemblMetazoa" id="CLYHEMP023786.1"/>
    </source>
</evidence>